<accession>A0A6N1VCQ9</accession>
<protein>
    <submittedName>
        <fullName evidence="2">RES family NAD+ phosphorylase</fullName>
    </submittedName>
</protein>
<sequence length="233" mass="25220">MSEPAFRGFEERSTHRLIAQAHAREPAVAPLCDTEAELAVLTRLEGMTSGRLMAGRGQLEHVSPAELLTPDFGYGHSFVNAALVYTRAGGNRFNGEGRGAWYAAMEIETSLAEIAFHLDREIRNAGGADNLSAYVELVAHVEGWMADLHPHPGHAALDPDPAIGYPEGQKLARAVRARGGHGILYPSVRREGGNCVAVFATTAFRKITRGDAYLLEWKGGKGPEVRKHAQTGR</sequence>
<evidence type="ECO:0000313" key="2">
    <source>
        <dbReference type="EMBL" id="QKV18644.1"/>
    </source>
</evidence>
<keyword evidence="3" id="KW-1185">Reference proteome</keyword>
<dbReference type="RefSeq" id="WP_175276537.1">
    <property type="nucleotide sequence ID" value="NZ_CP054836.1"/>
</dbReference>
<dbReference type="SMART" id="SM00953">
    <property type="entry name" value="RES"/>
    <property type="match status" value="1"/>
</dbReference>
<evidence type="ECO:0000259" key="1">
    <source>
        <dbReference type="SMART" id="SM00953"/>
    </source>
</evidence>
<dbReference type="InterPro" id="IPR014914">
    <property type="entry name" value="RES_dom"/>
</dbReference>
<organism evidence="2 3">
    <name type="scientific">Oricola thermophila</name>
    <dbReference type="NCBI Taxonomy" id="2742145"/>
    <lineage>
        <taxon>Bacteria</taxon>
        <taxon>Pseudomonadati</taxon>
        <taxon>Pseudomonadota</taxon>
        <taxon>Alphaproteobacteria</taxon>
        <taxon>Hyphomicrobiales</taxon>
        <taxon>Ahrensiaceae</taxon>
        <taxon>Oricola</taxon>
    </lineage>
</organism>
<reference evidence="2 3" key="1">
    <citation type="submission" date="2020-06" db="EMBL/GenBank/DDBJ databases">
        <title>Oricola thermophila sp. nov. isolated from a tidal sediments.</title>
        <authorList>
            <person name="Kwon K.K."/>
            <person name="Yang S.-H."/>
            <person name="Park M.-J."/>
        </authorList>
    </citation>
    <scope>NUCLEOTIDE SEQUENCE [LARGE SCALE GENOMIC DNA]</scope>
    <source>
        <strain evidence="2 3">MEBiC13590</strain>
    </source>
</reference>
<dbReference type="Proteomes" id="UP000509367">
    <property type="component" value="Chromosome"/>
</dbReference>
<dbReference type="AlphaFoldDB" id="A0A6N1VCQ9"/>
<dbReference type="EMBL" id="CP054836">
    <property type="protein sequence ID" value="QKV18644.1"/>
    <property type="molecule type" value="Genomic_DNA"/>
</dbReference>
<evidence type="ECO:0000313" key="3">
    <source>
        <dbReference type="Proteomes" id="UP000509367"/>
    </source>
</evidence>
<name>A0A6N1VCQ9_9HYPH</name>
<feature type="domain" description="RES" evidence="1">
    <location>
        <begin position="82"/>
        <end position="210"/>
    </location>
</feature>
<proteinExistence type="predicted"/>
<dbReference type="KEGG" id="orm:HTY61_09385"/>
<gene>
    <name evidence="2" type="ORF">HTY61_09385</name>
</gene>
<dbReference type="Pfam" id="PF08808">
    <property type="entry name" value="RES"/>
    <property type="match status" value="1"/>
</dbReference>